<evidence type="ECO:0000259" key="3">
    <source>
        <dbReference type="Pfam" id="PF16640"/>
    </source>
</evidence>
<dbReference type="InterPro" id="IPR027994">
    <property type="entry name" value="WxL_dom"/>
</dbReference>
<dbReference type="RefSeq" id="WP_143080569.1">
    <property type="nucleotide sequence ID" value="NZ_FODD01000030.1"/>
</dbReference>
<evidence type="ECO:0000313" key="5">
    <source>
        <dbReference type="Proteomes" id="UP000181951"/>
    </source>
</evidence>
<dbReference type="Gene3D" id="2.60.40.10">
    <property type="entry name" value="Immunoglobulins"/>
    <property type="match status" value="2"/>
</dbReference>
<dbReference type="GO" id="GO:0005975">
    <property type="term" value="P:carbohydrate metabolic process"/>
    <property type="evidence" value="ECO:0007669"/>
    <property type="project" value="UniProtKB-ARBA"/>
</dbReference>
<dbReference type="InterPro" id="IPR013783">
    <property type="entry name" value="Ig-like_fold"/>
</dbReference>
<dbReference type="Proteomes" id="UP000181951">
    <property type="component" value="Unassembled WGS sequence"/>
</dbReference>
<reference evidence="4 5" key="1">
    <citation type="submission" date="2016-10" db="EMBL/GenBank/DDBJ databases">
        <authorList>
            <person name="de Groot N.N."/>
        </authorList>
    </citation>
    <scope>NUCLEOTIDE SEQUENCE [LARGE SCALE GENOMIC DNA]</scope>
    <source>
        <strain evidence="4 5">CGMCC 4.2026</strain>
    </source>
</reference>
<feature type="signal peptide" evidence="1">
    <location>
        <begin position="1"/>
        <end position="33"/>
    </location>
</feature>
<name>A0A1H8QK03_9ACTN</name>
<evidence type="ECO:0000313" key="4">
    <source>
        <dbReference type="EMBL" id="SEO54565.1"/>
    </source>
</evidence>
<accession>A0A1H8QK03</accession>
<dbReference type="AlphaFoldDB" id="A0A1H8QK03"/>
<keyword evidence="1" id="KW-0732">Signal</keyword>
<feature type="domain" description="Bacterial Ig-like" evidence="3">
    <location>
        <begin position="274"/>
        <end position="357"/>
    </location>
</feature>
<protein>
    <submittedName>
        <fullName evidence="4">Ig-like domain (Group 3)</fullName>
    </submittedName>
</protein>
<dbReference type="EMBL" id="FODD01000030">
    <property type="protein sequence ID" value="SEO54565.1"/>
    <property type="molecule type" value="Genomic_DNA"/>
</dbReference>
<feature type="chain" id="PRO_5010303937" evidence="1">
    <location>
        <begin position="34"/>
        <end position="524"/>
    </location>
</feature>
<evidence type="ECO:0000259" key="2">
    <source>
        <dbReference type="Pfam" id="PF13731"/>
    </source>
</evidence>
<evidence type="ECO:0000256" key="1">
    <source>
        <dbReference type="SAM" id="SignalP"/>
    </source>
</evidence>
<dbReference type="Pfam" id="PF16640">
    <property type="entry name" value="Big_3_5"/>
    <property type="match status" value="2"/>
</dbReference>
<dbReference type="InterPro" id="IPR032109">
    <property type="entry name" value="Big_3_5"/>
</dbReference>
<keyword evidence="5" id="KW-1185">Reference proteome</keyword>
<dbReference type="OrthoDB" id="4451361at2"/>
<feature type="domain" description="WxL" evidence="2">
    <location>
        <begin position="408"/>
        <end position="520"/>
    </location>
</feature>
<sequence length="524" mass="51019">MLKNRISRALVGGLAGLVGVTAVGLLVAPSAQAAAIGTAVVTPATGTDTSSMSLTTSDPCPANATNVIVSVTGSGFPAAGQNVVGNSPISTYGQTDTGGLVIPLSSTMRDYANTAGFTTLTGQYTFTVTCRTAFNATSLGDFPASVWFTSNTAYQNTDPSKKTDTTTTLAVSPAGPVTAGSPVTLTATVGPAGTAGQVQFKDNGVALGNPVAVSNDTAALTTSNLTAGSHTLTAEFAPAGTQFNTSVSSAVAYTVNPAPATPTTTALAVSPAGTAAQFSPVQFTATVAPSAAAGSVKFQDTVAGTTTTLATVPVSAGTATYATSSLGTGAHAFSATFVPANPAAYLGSDSAAIPYTVGAFAGVTASEDITTTVDAGALVISVDNPHVTLPSPVLNADGDLLTTAGAINPVTLTDTRAGNPGWSVSGQVSDFSDGGTHAINGQNLGWTPNVVDKSVAQTVTAGSPVAAAAGVAPGDPGTAGLKSSRSLATGSGLGTAHFGAGLALNVPTSTVAGTYTATLTLTAI</sequence>
<dbReference type="STRING" id="310780.SAMN05216267_103040"/>
<feature type="domain" description="Bacterial Ig-like" evidence="3">
    <location>
        <begin position="174"/>
        <end position="256"/>
    </location>
</feature>
<gene>
    <name evidence="4" type="ORF">SAMN05216267_103040</name>
</gene>
<proteinExistence type="predicted"/>
<dbReference type="Pfam" id="PF13731">
    <property type="entry name" value="WxL"/>
    <property type="match status" value="1"/>
</dbReference>
<organism evidence="4 5">
    <name type="scientific">Actinacidiphila rubida</name>
    <dbReference type="NCBI Taxonomy" id="310780"/>
    <lineage>
        <taxon>Bacteria</taxon>
        <taxon>Bacillati</taxon>
        <taxon>Actinomycetota</taxon>
        <taxon>Actinomycetes</taxon>
        <taxon>Kitasatosporales</taxon>
        <taxon>Streptomycetaceae</taxon>
        <taxon>Actinacidiphila</taxon>
    </lineage>
</organism>